<dbReference type="Proteomes" id="UP001329430">
    <property type="component" value="Chromosome 6"/>
</dbReference>
<feature type="region of interest" description="Disordered" evidence="1">
    <location>
        <begin position="392"/>
        <end position="411"/>
    </location>
</feature>
<accession>A0AAN7VC26</accession>
<feature type="compositionally biased region" description="Polar residues" evidence="1">
    <location>
        <begin position="1185"/>
        <end position="1195"/>
    </location>
</feature>
<feature type="compositionally biased region" description="Basic residues" evidence="1">
    <location>
        <begin position="1200"/>
        <end position="1210"/>
    </location>
</feature>
<feature type="region of interest" description="Disordered" evidence="1">
    <location>
        <begin position="1185"/>
        <end position="1218"/>
    </location>
</feature>
<dbReference type="EMBL" id="JAVRBK010000006">
    <property type="protein sequence ID" value="KAK5642633.1"/>
    <property type="molecule type" value="Genomic_DNA"/>
</dbReference>
<evidence type="ECO:0000256" key="1">
    <source>
        <dbReference type="SAM" id="MobiDB-lite"/>
    </source>
</evidence>
<organism evidence="2 3">
    <name type="scientific">Pyrocoelia pectoralis</name>
    <dbReference type="NCBI Taxonomy" id="417401"/>
    <lineage>
        <taxon>Eukaryota</taxon>
        <taxon>Metazoa</taxon>
        <taxon>Ecdysozoa</taxon>
        <taxon>Arthropoda</taxon>
        <taxon>Hexapoda</taxon>
        <taxon>Insecta</taxon>
        <taxon>Pterygota</taxon>
        <taxon>Neoptera</taxon>
        <taxon>Endopterygota</taxon>
        <taxon>Coleoptera</taxon>
        <taxon>Polyphaga</taxon>
        <taxon>Elateriformia</taxon>
        <taxon>Elateroidea</taxon>
        <taxon>Lampyridae</taxon>
        <taxon>Lampyrinae</taxon>
        <taxon>Pyrocoelia</taxon>
    </lineage>
</organism>
<evidence type="ECO:0000313" key="2">
    <source>
        <dbReference type="EMBL" id="KAK5642633.1"/>
    </source>
</evidence>
<evidence type="ECO:0000313" key="3">
    <source>
        <dbReference type="Proteomes" id="UP001329430"/>
    </source>
</evidence>
<proteinExistence type="predicted"/>
<gene>
    <name evidence="2" type="ORF">RI129_008800</name>
</gene>
<reference evidence="2 3" key="1">
    <citation type="journal article" date="2024" name="Insects">
        <title>An Improved Chromosome-Level Genome Assembly of the Firefly Pyrocoelia pectoralis.</title>
        <authorList>
            <person name="Fu X."/>
            <person name="Meyer-Rochow V.B."/>
            <person name="Ballantyne L."/>
            <person name="Zhu X."/>
        </authorList>
    </citation>
    <scope>NUCLEOTIDE SEQUENCE [LARGE SCALE GENOMIC DNA]</scope>
    <source>
        <strain evidence="2">XCY_ONT2</strain>
    </source>
</reference>
<dbReference type="AlphaFoldDB" id="A0AAN7VC26"/>
<name>A0AAN7VC26_9COLE</name>
<protein>
    <submittedName>
        <fullName evidence="2">Uncharacterized protein</fullName>
    </submittedName>
</protein>
<comment type="caution">
    <text evidence="2">The sequence shown here is derived from an EMBL/GenBank/DDBJ whole genome shotgun (WGS) entry which is preliminary data.</text>
</comment>
<feature type="compositionally biased region" description="Basic and acidic residues" evidence="1">
    <location>
        <begin position="619"/>
        <end position="636"/>
    </location>
</feature>
<keyword evidence="3" id="KW-1185">Reference proteome</keyword>
<feature type="region of interest" description="Disordered" evidence="1">
    <location>
        <begin position="615"/>
        <end position="650"/>
    </location>
</feature>
<sequence length="1218" mass="137835">MTMEDCVIEAGDVISSDDRLSNSDEELRNWDRKITQKILLENSTSKIEEILEYVLTEYTRILKKNESDVKMKMLVKDIMLDHVKIFHISFPTCSIRTSKVSNYLEIMQSVLVIVCNLELDIARQIKIADATEYNKKIIEITERLIYILSIYLLSDNLSICHVLLKLHPRFDSRQWKDVMRVVYRHFLVMEPVCDKSIENFCRNYLLFQNLKAIINKKNHARTDSLLYSRFSMSPDSLKKNHKIRRILRPLSNSIIDLVDMLTDHKQSPVNNYFKYIENKKKEEDTPLSIYVDSDSEEDDIEILPNVVNFSNQDSSSSRVQGNDVVILVDDDDIKVEDEYRSPINNRVICLDDDSDCEVTMPSDKRSIPKKRLNLEPSYVGISFLDLISSPKETIPTLESPPYSVETESSPDDHLQITTETNDYENDLDMQGIEVTDLFKGSDNQMENEAVEKNESEVEGVVLPNDTELEKEAVQTCASESRATNEISATFPNTDEEVCLNPIQNESFLQQTSIDSILPTLHTENELNIECADTIGVDSDLDHCTKKDTQTIEKPESPPNGSFNLMHGLITPPKSDRISDDVTGNGSKNVYVPNIMSIESICYNGFQNIPLTTETSSYEHTPDLNREDEHNTHKTNEENTTYENYESPENLDLNSDHNLILRDSDQNLILHDSDQNLILHESIDIADCDVNHYTSTTDESPILNTSSTLELNDEINTEDDISSISVVPIENYHLPLSDMISSKQDSPDSTIKSTTCSSIRDESPMLNASSSLELNDEINTEDDISSISVIPMEDYHLPLSDMISSKQHSPDSTIKSTICSSITEKKSPNLSSESANYSDIIDDTRTCNINKSSSSSNNSENFVPSETKSVHRIKANGNLLKTSESKSISDKVIFTSSEKLSAPLSLFSKFEQLQSELVEKACSGPIEPMSMYVNSVDHSNSNDSLNTFSYSSPPHPPITEDSPISPPYEQIHAQDYQNHCDHLINNFSSTDNGVTTQIEARKLGQTVPVPIDRKRKLDDGRIKDTKIQLATKKVRFDGLPLIENEVLYEAKESMDEYRIRRDDAKLVYLQPQVPIRIESASELKEKEEQLRFRGLLHSTERSSGNTCIVKRVDYKHISGAVISPSGIRHTVSNLIHKNMDTSRVENIPSGYVPPLNGYSSGFRYNYETRPSNNSTFHRNYASGIQRSLNGDTSASYQIGPKRSRGRPRRAFNSHPKGPT</sequence>